<dbReference type="EMBL" id="LT993738">
    <property type="protein sequence ID" value="SPN73500.1"/>
    <property type="molecule type" value="Genomic_DNA"/>
</dbReference>
<proteinExistence type="predicted"/>
<dbReference type="KEGG" id="csee:C10C_0327"/>
<evidence type="ECO:0000256" key="1">
    <source>
        <dbReference type="SAM" id="Phobius"/>
    </source>
</evidence>
<keyword evidence="1" id="KW-0812">Transmembrane</keyword>
<sequence length="97" mass="10591">MSISPLGILEILDSSNLKASCSSLPKRLKEWFPMILFLILGGVFTIAGCIVMMLTKQILYALLCVLGGILLAIGLLLKPETVFNERLLKLNEASVMP</sequence>
<evidence type="ECO:0000313" key="2">
    <source>
        <dbReference type="EMBL" id="SPN73500.1"/>
    </source>
</evidence>
<name>A0A2R8FAP1_9CHLA</name>
<dbReference type="RefSeq" id="WP_108896465.1">
    <property type="nucleotide sequence ID" value="NZ_LT993738.1"/>
</dbReference>
<dbReference type="Proteomes" id="UP000244926">
    <property type="component" value="Chromosome I"/>
</dbReference>
<dbReference type="AlphaFoldDB" id="A0A2R8FAP1"/>
<dbReference type="OrthoDB" id="9996751at2"/>
<feature type="transmembrane region" description="Helical" evidence="1">
    <location>
        <begin position="31"/>
        <end position="51"/>
    </location>
</feature>
<keyword evidence="1" id="KW-1133">Transmembrane helix</keyword>
<organism evidence="2 3">
    <name type="scientific">Chlamydia serpentis</name>
    <dbReference type="NCBI Taxonomy" id="1967782"/>
    <lineage>
        <taxon>Bacteria</taxon>
        <taxon>Pseudomonadati</taxon>
        <taxon>Chlamydiota</taxon>
        <taxon>Chlamydiia</taxon>
        <taxon>Chlamydiales</taxon>
        <taxon>Chlamydiaceae</taxon>
        <taxon>Chlamydia/Chlamydophila group</taxon>
        <taxon>Chlamydia</taxon>
    </lineage>
</organism>
<gene>
    <name evidence="2" type="ORF">C10C_0327</name>
</gene>
<accession>A0A2R8FAP1</accession>
<keyword evidence="3" id="KW-1185">Reference proteome</keyword>
<reference evidence="3" key="1">
    <citation type="submission" date="2017-11" db="EMBL/GenBank/DDBJ databases">
        <authorList>
            <person name="Seth-Smith MB H."/>
        </authorList>
    </citation>
    <scope>NUCLEOTIDE SEQUENCE [LARGE SCALE GENOMIC DNA]</scope>
</reference>
<keyword evidence="1" id="KW-0472">Membrane</keyword>
<feature type="transmembrane region" description="Helical" evidence="1">
    <location>
        <begin position="58"/>
        <end position="77"/>
    </location>
</feature>
<evidence type="ECO:0000313" key="3">
    <source>
        <dbReference type="Proteomes" id="UP000244926"/>
    </source>
</evidence>
<protein>
    <submittedName>
        <fullName evidence="2">Uncharacterized protein</fullName>
    </submittedName>
</protein>